<keyword evidence="2" id="KW-0472">Membrane</keyword>
<reference evidence="4 5" key="1">
    <citation type="journal article" date="2019" name="Int. J. Syst. Evol. Microbiol.">
        <title>The Global Catalogue of Microorganisms (GCM) 10K type strain sequencing project: providing services to taxonomists for standard genome sequencing and annotation.</title>
        <authorList>
            <consortium name="The Broad Institute Genomics Platform"/>
            <consortium name="The Broad Institute Genome Sequencing Center for Infectious Disease"/>
            <person name="Wu L."/>
            <person name="Ma J."/>
        </authorList>
    </citation>
    <scope>NUCLEOTIDE SEQUENCE [LARGE SCALE GENOMIC DNA]</scope>
    <source>
        <strain evidence="4 5">JCM 10977</strain>
    </source>
</reference>
<dbReference type="Pfam" id="PF19922">
    <property type="entry name" value="bpX6"/>
    <property type="match status" value="1"/>
</dbReference>
<dbReference type="RefSeq" id="WP_343975078.1">
    <property type="nucleotide sequence ID" value="NZ_BAAAHK010000013.1"/>
</dbReference>
<proteinExistence type="predicted"/>
<gene>
    <name evidence="4" type="ORF">GCM10009554_51140</name>
</gene>
<comment type="caution">
    <text evidence="4">The sequence shown here is derived from an EMBL/GenBank/DDBJ whole genome shotgun (WGS) entry which is preliminary data.</text>
</comment>
<keyword evidence="2" id="KW-0812">Transmembrane</keyword>
<name>A0ABN1R1T6_9ACTN</name>
<dbReference type="Proteomes" id="UP001500542">
    <property type="component" value="Unassembled WGS sequence"/>
</dbReference>
<evidence type="ECO:0000313" key="4">
    <source>
        <dbReference type="EMBL" id="GAA0950719.1"/>
    </source>
</evidence>
<dbReference type="EMBL" id="BAAAHK010000013">
    <property type="protein sequence ID" value="GAA0950719.1"/>
    <property type="molecule type" value="Genomic_DNA"/>
</dbReference>
<keyword evidence="2" id="KW-1133">Transmembrane helix</keyword>
<evidence type="ECO:0000259" key="3">
    <source>
        <dbReference type="Pfam" id="PF19922"/>
    </source>
</evidence>
<protein>
    <recommendedName>
        <fullName evidence="3">MoxR-vWA-beta-propeller ternary system domain-containing protein</fullName>
    </recommendedName>
</protein>
<organism evidence="4 5">
    <name type="scientific">Kribbella koreensis</name>
    <dbReference type="NCBI Taxonomy" id="57909"/>
    <lineage>
        <taxon>Bacteria</taxon>
        <taxon>Bacillati</taxon>
        <taxon>Actinomycetota</taxon>
        <taxon>Actinomycetes</taxon>
        <taxon>Propionibacteriales</taxon>
        <taxon>Kribbellaceae</taxon>
        <taxon>Kribbella</taxon>
    </lineage>
</organism>
<accession>A0ABN1R1T6</accession>
<evidence type="ECO:0000256" key="1">
    <source>
        <dbReference type="SAM" id="MobiDB-lite"/>
    </source>
</evidence>
<evidence type="ECO:0000313" key="5">
    <source>
        <dbReference type="Proteomes" id="UP001500542"/>
    </source>
</evidence>
<dbReference type="InterPro" id="IPR045547">
    <property type="entry name" value="bpX6"/>
</dbReference>
<sequence>MTTSYSDRAAFRGTTLAHALLLDVPTIGAAEARRRVLATWQPDSTLRALPDGTWLLTLPEPLPVRAEYAAGLPLVKHPTGWVAPGLTPVDTAHAADHISIPQAGRVISIPVTATTEVDTRDWIDLSALPVHRLTPLDRAPEQPQLPIAAPTPPTPDLRKAARLGTPSADSATFRRGLTETAASSPTDGRWAKVMRRVRKLATAAFLAAVVVGMFATSGGPRHHLKVLVAVAAAISGIHFLIAKDEANSGRAPVSNGPRPGEPGLLRQLWSTIVLRSPAGRFLERKQQRYLQELTRRFERRDFDQALRDAIGLNGTALAGLASLRLPTPRTSIKPGSSQPATGSSFSNFSNAYEHLRSLYLEAARTLQASGRIDEAAFVYADLLDDTRAAVDLLERHDRLPLAAQLAESKGLEAPLVVRLWWRAGDRTRAVEIARSRAAFASGIERLHAVDPALARDLRVAWVDYCRQAGDPVAAVEAAWPDATLRPTVITDIATGMAMGGPRAAYLFAHLVTEHATPENLDRALALLDSEDVEAKQRFTSALVGLRSTDRMHDKRLATAALRSLLRYGSADQEPVRRAVAVLRDRCDPLVRADLPRLQANSAATSGQSVSFSLEDEPGALPVYDAAALRGGAVLVAHGEQGARLLTHDGRTRARWDLPVHSLVVADHGGTALLVTKSQSLQTINRLDLATRTIRPWTTLPSWQLLESYDGGTVTVIDEDGLSFVDTLSARPKILWRELDPLHGILAINRTPQNLTLLARVNFAERFVKPQLQLFSWELPSMTLRNRRTLRPEEPGWSQAALPGQAVIAGDELTTYRGQQSPAGRELPGRELISSGNALGLLTEEGHLTIEVDGREIAAIDCPVHPGLRERDGLVTLWLPDGRIAVIDPAGPTVLANFRTRRGS</sequence>
<feature type="transmembrane region" description="Helical" evidence="2">
    <location>
        <begin position="200"/>
        <end position="218"/>
    </location>
</feature>
<feature type="domain" description="MoxR-vWA-beta-propeller ternary system" evidence="3">
    <location>
        <begin position="10"/>
        <end position="162"/>
    </location>
</feature>
<evidence type="ECO:0000256" key="2">
    <source>
        <dbReference type="SAM" id="Phobius"/>
    </source>
</evidence>
<keyword evidence="5" id="KW-1185">Reference proteome</keyword>
<feature type="region of interest" description="Disordered" evidence="1">
    <location>
        <begin position="142"/>
        <end position="188"/>
    </location>
</feature>